<evidence type="ECO:0000313" key="2">
    <source>
        <dbReference type="Proteomes" id="UP000311919"/>
    </source>
</evidence>
<evidence type="ECO:0000313" key="1">
    <source>
        <dbReference type="EMBL" id="TNN09900.1"/>
    </source>
</evidence>
<dbReference type="Proteomes" id="UP000311919">
    <property type="component" value="Unassembled WGS sequence"/>
</dbReference>
<proteinExistence type="predicted"/>
<dbReference type="AlphaFoldDB" id="A0A4Z2D144"/>
<reference evidence="1 2" key="1">
    <citation type="submission" date="2019-03" db="EMBL/GenBank/DDBJ databases">
        <title>An improved genome assembly of the fluke Schistosoma japonicum.</title>
        <authorList>
            <person name="Hu W."/>
            <person name="Luo F."/>
            <person name="Yin M."/>
            <person name="Mo X."/>
            <person name="Sun C."/>
            <person name="Wu Q."/>
            <person name="Zhu B."/>
            <person name="Xiang M."/>
            <person name="Wang J."/>
            <person name="Wang Y."/>
            <person name="Zhang T."/>
            <person name="Xu B."/>
            <person name="Zheng H."/>
            <person name="Feng Z."/>
        </authorList>
    </citation>
    <scope>NUCLEOTIDE SEQUENCE [LARGE SCALE GENOMIC DNA]</scope>
    <source>
        <strain evidence="1">HuSjv2</strain>
        <tissue evidence="1">Worms</tissue>
    </source>
</reference>
<protein>
    <submittedName>
        <fullName evidence="1">Uncharacterized protein</fullName>
    </submittedName>
</protein>
<accession>A0A4Z2D144</accession>
<dbReference type="EMBL" id="SKCS01000383">
    <property type="protein sequence ID" value="TNN09900.1"/>
    <property type="molecule type" value="Genomic_DNA"/>
</dbReference>
<feature type="non-terminal residue" evidence="1">
    <location>
        <position position="1"/>
    </location>
</feature>
<organism evidence="1 2">
    <name type="scientific">Schistosoma japonicum</name>
    <name type="common">Blood fluke</name>
    <dbReference type="NCBI Taxonomy" id="6182"/>
    <lineage>
        <taxon>Eukaryota</taxon>
        <taxon>Metazoa</taxon>
        <taxon>Spiralia</taxon>
        <taxon>Lophotrochozoa</taxon>
        <taxon>Platyhelminthes</taxon>
        <taxon>Trematoda</taxon>
        <taxon>Digenea</taxon>
        <taxon>Strigeidida</taxon>
        <taxon>Schistosomatoidea</taxon>
        <taxon>Schistosomatidae</taxon>
        <taxon>Schistosoma</taxon>
    </lineage>
</organism>
<sequence>IVFDLKTLGNNSFYYSSKLWKHQQIQRNTPLIRRIQLIDNKLAKTHSVSSTTTTTPSATATTMTTVTATTTTTAIATTTTSATNLLIIRIRFHPVYSFNEFINCNTLKLSTLFNTSNYQSNYYQHNFLKLLTLNQLTKNHFNRNLSLWSICSCLTDDYLLCRP</sequence>
<gene>
    <name evidence="1" type="ORF">EWB00_005872</name>
</gene>
<keyword evidence="2" id="KW-1185">Reference proteome</keyword>
<name>A0A4Z2D144_SCHJA</name>
<comment type="caution">
    <text evidence="1">The sequence shown here is derived from an EMBL/GenBank/DDBJ whole genome shotgun (WGS) entry which is preliminary data.</text>
</comment>